<gene>
    <name evidence="2" type="ORF">UV8b_07635</name>
</gene>
<feature type="compositionally biased region" description="Basic and acidic residues" evidence="1">
    <location>
        <begin position="100"/>
        <end position="110"/>
    </location>
</feature>
<reference evidence="2" key="1">
    <citation type="submission" date="2020-03" db="EMBL/GenBank/DDBJ databases">
        <title>A mixture of massive structural variations and highly conserved coding sequences in Ustilaginoidea virens genome.</title>
        <authorList>
            <person name="Zhang K."/>
            <person name="Zhao Z."/>
            <person name="Zhang Z."/>
            <person name="Li Y."/>
            <person name="Hsiang T."/>
            <person name="Sun W."/>
        </authorList>
    </citation>
    <scope>NUCLEOTIDE SEQUENCE</scope>
    <source>
        <strain evidence="2">UV-8b</strain>
    </source>
</reference>
<dbReference type="AlphaFoldDB" id="A0A8E5HXG7"/>
<sequence length="147" mass="15448">MNPHRDPTANVPPAQPPPKGDLAPAGQADSRAPVFHAETHPPGTAPKDSTFLPQPVGEFPVRDFDASHDVPVGGENFFPGATSADVHRGLGHPGQGMTSRELHGGRERDVGMSMEDSIGSRKLDVGRGRGKASADYPTAEERVPDSA</sequence>
<evidence type="ECO:0000313" key="3">
    <source>
        <dbReference type="Proteomes" id="UP000027002"/>
    </source>
</evidence>
<dbReference type="RefSeq" id="XP_043001067.1">
    <property type="nucleotide sequence ID" value="XM_043145132.1"/>
</dbReference>
<dbReference type="KEGG" id="uvi:66068412"/>
<dbReference type="EMBL" id="CP072758">
    <property type="protein sequence ID" value="QUC23394.1"/>
    <property type="molecule type" value="Genomic_DNA"/>
</dbReference>
<name>A0A8E5HXG7_USTVR</name>
<evidence type="ECO:0000256" key="1">
    <source>
        <dbReference type="SAM" id="MobiDB-lite"/>
    </source>
</evidence>
<dbReference type="OrthoDB" id="3260716at2759"/>
<proteinExistence type="predicted"/>
<dbReference type="GeneID" id="66068412"/>
<feature type="compositionally biased region" description="Basic and acidic residues" evidence="1">
    <location>
        <begin position="118"/>
        <end position="127"/>
    </location>
</feature>
<feature type="region of interest" description="Disordered" evidence="1">
    <location>
        <begin position="1"/>
        <end position="147"/>
    </location>
</feature>
<evidence type="ECO:0000313" key="2">
    <source>
        <dbReference type="EMBL" id="QUC23394.1"/>
    </source>
</evidence>
<organism evidence="2 3">
    <name type="scientific">Ustilaginoidea virens</name>
    <name type="common">Rice false smut fungus</name>
    <name type="synonym">Villosiclava virens</name>
    <dbReference type="NCBI Taxonomy" id="1159556"/>
    <lineage>
        <taxon>Eukaryota</taxon>
        <taxon>Fungi</taxon>
        <taxon>Dikarya</taxon>
        <taxon>Ascomycota</taxon>
        <taxon>Pezizomycotina</taxon>
        <taxon>Sordariomycetes</taxon>
        <taxon>Hypocreomycetidae</taxon>
        <taxon>Hypocreales</taxon>
        <taxon>Clavicipitaceae</taxon>
        <taxon>Ustilaginoidea</taxon>
    </lineage>
</organism>
<keyword evidence="3" id="KW-1185">Reference proteome</keyword>
<dbReference type="Proteomes" id="UP000027002">
    <property type="component" value="Chromosome 6"/>
</dbReference>
<accession>A0A8E5HXG7</accession>
<protein>
    <submittedName>
        <fullName evidence="2">Uncharacterized protein</fullName>
    </submittedName>
</protein>